<keyword evidence="2" id="KW-1185">Reference proteome</keyword>
<comment type="caution">
    <text evidence="1">The sequence shown here is derived from an EMBL/GenBank/DDBJ whole genome shotgun (WGS) entry which is preliminary data.</text>
</comment>
<evidence type="ECO:0008006" key="3">
    <source>
        <dbReference type="Google" id="ProtNLM"/>
    </source>
</evidence>
<dbReference type="Proteomes" id="UP000657574">
    <property type="component" value="Unassembled WGS sequence"/>
</dbReference>
<gene>
    <name evidence="1" type="ORF">GCM10010121_093190</name>
</gene>
<reference evidence="1" key="2">
    <citation type="submission" date="2020-09" db="EMBL/GenBank/DDBJ databases">
        <authorList>
            <person name="Sun Q."/>
            <person name="Ohkuma M."/>
        </authorList>
    </citation>
    <scope>NUCLEOTIDE SEQUENCE</scope>
    <source>
        <strain evidence="1">JCM 3086</strain>
    </source>
</reference>
<reference evidence="1" key="1">
    <citation type="journal article" date="2014" name="Int. J. Syst. Evol. Microbiol.">
        <title>Complete genome sequence of Corynebacterium casei LMG S-19264T (=DSM 44701T), isolated from a smear-ripened cheese.</title>
        <authorList>
            <consortium name="US DOE Joint Genome Institute (JGI-PGF)"/>
            <person name="Walter F."/>
            <person name="Albersmeier A."/>
            <person name="Kalinowski J."/>
            <person name="Ruckert C."/>
        </authorList>
    </citation>
    <scope>NUCLEOTIDE SEQUENCE</scope>
    <source>
        <strain evidence="1">JCM 3086</strain>
    </source>
</reference>
<sequence length="69" mass="8298">MLRLAVMQAMLGFHCEARWLRHVRAHYRDMFPFIPQDSGYNKPLRAALPQVKWVIRLLAKDTDYWHDTD</sequence>
<dbReference type="AlphaFoldDB" id="A0A917PA21"/>
<evidence type="ECO:0000313" key="1">
    <source>
        <dbReference type="EMBL" id="GGJ67896.1"/>
    </source>
</evidence>
<dbReference type="EMBL" id="BMQA01000100">
    <property type="protein sequence ID" value="GGJ67896.1"/>
    <property type="molecule type" value="Genomic_DNA"/>
</dbReference>
<proteinExistence type="predicted"/>
<protein>
    <recommendedName>
        <fullName evidence="3">Transposase</fullName>
    </recommendedName>
</protein>
<organism evidence="1 2">
    <name type="scientific">Streptomyces brasiliensis</name>
    <dbReference type="NCBI Taxonomy" id="1954"/>
    <lineage>
        <taxon>Bacteria</taxon>
        <taxon>Bacillati</taxon>
        <taxon>Actinomycetota</taxon>
        <taxon>Actinomycetes</taxon>
        <taxon>Kitasatosporales</taxon>
        <taxon>Streptomycetaceae</taxon>
        <taxon>Streptomyces</taxon>
    </lineage>
</organism>
<evidence type="ECO:0000313" key="2">
    <source>
        <dbReference type="Proteomes" id="UP000657574"/>
    </source>
</evidence>
<name>A0A917PA21_9ACTN</name>
<accession>A0A917PA21</accession>